<dbReference type="CDD" id="cd00190">
    <property type="entry name" value="Tryp_SPc"/>
    <property type="match status" value="1"/>
</dbReference>
<feature type="domain" description="Peptidase S1" evidence="10">
    <location>
        <begin position="31"/>
        <end position="262"/>
    </location>
</feature>
<dbReference type="FunFam" id="2.40.10.10:FF:000077">
    <property type="entry name" value="Predicted protein"/>
    <property type="match status" value="1"/>
</dbReference>
<dbReference type="Proteomes" id="UP001549921">
    <property type="component" value="Unassembled WGS sequence"/>
</dbReference>
<dbReference type="PROSITE" id="PS00134">
    <property type="entry name" value="TRYPSIN_HIS"/>
    <property type="match status" value="1"/>
</dbReference>
<dbReference type="InterPro" id="IPR018114">
    <property type="entry name" value="TRYPSIN_HIS"/>
</dbReference>
<dbReference type="InterPro" id="IPR001254">
    <property type="entry name" value="Trypsin_dom"/>
</dbReference>
<dbReference type="SMART" id="SM00020">
    <property type="entry name" value="Tryp_SPc"/>
    <property type="match status" value="1"/>
</dbReference>
<dbReference type="GO" id="GO:0008236">
    <property type="term" value="F:serine-type peptidase activity"/>
    <property type="evidence" value="ECO:0007669"/>
    <property type="project" value="UniProtKB-KW"/>
</dbReference>
<evidence type="ECO:0000256" key="3">
    <source>
        <dbReference type="ARBA" id="ARBA00022729"/>
    </source>
</evidence>
<keyword evidence="2 8" id="KW-0645">Protease</keyword>
<dbReference type="Pfam" id="PF00089">
    <property type="entry name" value="Trypsin"/>
    <property type="match status" value="1"/>
</dbReference>
<evidence type="ECO:0000256" key="5">
    <source>
        <dbReference type="ARBA" id="ARBA00022825"/>
    </source>
</evidence>
<evidence type="ECO:0000313" key="12">
    <source>
        <dbReference type="Proteomes" id="UP001549921"/>
    </source>
</evidence>
<keyword evidence="3 9" id="KW-0732">Signal</keyword>
<dbReference type="InterPro" id="IPR009003">
    <property type="entry name" value="Peptidase_S1_PA"/>
</dbReference>
<dbReference type="InterPro" id="IPR050430">
    <property type="entry name" value="Peptidase_S1"/>
</dbReference>
<evidence type="ECO:0000259" key="10">
    <source>
        <dbReference type="PROSITE" id="PS50240"/>
    </source>
</evidence>
<dbReference type="PROSITE" id="PS00135">
    <property type="entry name" value="TRYPSIN_SER"/>
    <property type="match status" value="1"/>
</dbReference>
<evidence type="ECO:0000313" key="11">
    <source>
        <dbReference type="EMBL" id="KAL0832730.1"/>
    </source>
</evidence>
<evidence type="ECO:0000256" key="4">
    <source>
        <dbReference type="ARBA" id="ARBA00022801"/>
    </source>
</evidence>
<dbReference type="PANTHER" id="PTHR24276:SF91">
    <property type="entry name" value="AT26814P-RELATED"/>
    <property type="match status" value="1"/>
</dbReference>
<organism evidence="11 12">
    <name type="scientific">Loxostege sticticalis</name>
    <name type="common">Beet webworm moth</name>
    <dbReference type="NCBI Taxonomy" id="481309"/>
    <lineage>
        <taxon>Eukaryota</taxon>
        <taxon>Metazoa</taxon>
        <taxon>Ecdysozoa</taxon>
        <taxon>Arthropoda</taxon>
        <taxon>Hexapoda</taxon>
        <taxon>Insecta</taxon>
        <taxon>Pterygota</taxon>
        <taxon>Neoptera</taxon>
        <taxon>Endopterygota</taxon>
        <taxon>Lepidoptera</taxon>
        <taxon>Glossata</taxon>
        <taxon>Ditrysia</taxon>
        <taxon>Pyraloidea</taxon>
        <taxon>Crambidae</taxon>
        <taxon>Pyraustinae</taxon>
        <taxon>Loxostege</taxon>
    </lineage>
</organism>
<dbReference type="GO" id="GO:0006508">
    <property type="term" value="P:proteolysis"/>
    <property type="evidence" value="ECO:0007669"/>
    <property type="project" value="UniProtKB-KW"/>
</dbReference>
<evidence type="ECO:0000256" key="7">
    <source>
        <dbReference type="ARBA" id="ARBA00023157"/>
    </source>
</evidence>
<gene>
    <name evidence="11" type="ORF">ABMA28_000909</name>
</gene>
<reference evidence="11 12" key="1">
    <citation type="submission" date="2024-06" db="EMBL/GenBank/DDBJ databases">
        <title>A chromosome-level genome assembly of beet webworm, Loxostege sticticalis.</title>
        <authorList>
            <person name="Zhang Y."/>
        </authorList>
    </citation>
    <scope>NUCLEOTIDE SEQUENCE [LARGE SCALE GENOMIC DNA]</scope>
    <source>
        <strain evidence="11">AQ028</strain>
        <tissue evidence="11">Male pupae</tissue>
    </source>
</reference>
<evidence type="ECO:0000256" key="9">
    <source>
        <dbReference type="SAM" id="SignalP"/>
    </source>
</evidence>
<evidence type="ECO:0000256" key="6">
    <source>
        <dbReference type="ARBA" id="ARBA00023145"/>
    </source>
</evidence>
<sequence length="264" mass="28069">MKMVFTICLLLGISNFAVSLPANQVEKSARIVNGYEIDITQVPYQATLQRRVSNGWSHSCGAVIISNRAVLSAAHCVVSYINTPSSIRVVAGTSFRLSGGTRYDVSKILSHQGYNEETLEHDIAVVGTSRNIVFSRSVAPIDIAPANLNFPAGYEALVTGFGTIASNGSASSVLLAARVNLIEQSACARAYLRVATISAGMICASGSNPPRDACQGDSGGPLVADNYLVGVVSFGEGCAHVSYPGVYTRVSEYNSWIWQRVNEI</sequence>
<proteinExistence type="inferred from homology"/>
<dbReference type="EMBL" id="JBEDNZ010000010">
    <property type="protein sequence ID" value="KAL0832730.1"/>
    <property type="molecule type" value="Genomic_DNA"/>
</dbReference>
<keyword evidence="5 8" id="KW-0720">Serine protease</keyword>
<dbReference type="SUPFAM" id="SSF50494">
    <property type="entry name" value="Trypsin-like serine proteases"/>
    <property type="match status" value="1"/>
</dbReference>
<feature type="signal peptide" evidence="9">
    <location>
        <begin position="1"/>
        <end position="19"/>
    </location>
</feature>
<protein>
    <recommendedName>
        <fullName evidence="10">Peptidase S1 domain-containing protein</fullName>
    </recommendedName>
</protein>
<keyword evidence="4 8" id="KW-0378">Hydrolase</keyword>
<name>A0ABD0T4B2_LOXSC</name>
<dbReference type="InterPro" id="IPR043504">
    <property type="entry name" value="Peptidase_S1_PA_chymotrypsin"/>
</dbReference>
<keyword evidence="6" id="KW-0865">Zymogen</keyword>
<keyword evidence="7" id="KW-1015">Disulfide bond</keyword>
<dbReference type="InterPro" id="IPR033116">
    <property type="entry name" value="TRYPSIN_SER"/>
</dbReference>
<comment type="similarity">
    <text evidence="1">Belongs to the peptidase S1 family.</text>
</comment>
<evidence type="ECO:0000256" key="1">
    <source>
        <dbReference type="ARBA" id="ARBA00007664"/>
    </source>
</evidence>
<dbReference type="PROSITE" id="PS50240">
    <property type="entry name" value="TRYPSIN_DOM"/>
    <property type="match status" value="1"/>
</dbReference>
<dbReference type="Gene3D" id="2.40.10.10">
    <property type="entry name" value="Trypsin-like serine proteases"/>
    <property type="match status" value="1"/>
</dbReference>
<dbReference type="AlphaFoldDB" id="A0ABD0T4B2"/>
<evidence type="ECO:0000256" key="8">
    <source>
        <dbReference type="RuleBase" id="RU363034"/>
    </source>
</evidence>
<accession>A0ABD0T4B2</accession>
<dbReference type="PRINTS" id="PR00722">
    <property type="entry name" value="CHYMOTRYPSIN"/>
</dbReference>
<feature type="chain" id="PRO_5044742489" description="Peptidase S1 domain-containing protein" evidence="9">
    <location>
        <begin position="20"/>
        <end position="264"/>
    </location>
</feature>
<comment type="caution">
    <text evidence="11">The sequence shown here is derived from an EMBL/GenBank/DDBJ whole genome shotgun (WGS) entry which is preliminary data.</text>
</comment>
<dbReference type="PANTHER" id="PTHR24276">
    <property type="entry name" value="POLYSERASE-RELATED"/>
    <property type="match status" value="1"/>
</dbReference>
<evidence type="ECO:0000256" key="2">
    <source>
        <dbReference type="ARBA" id="ARBA00022670"/>
    </source>
</evidence>
<dbReference type="InterPro" id="IPR001314">
    <property type="entry name" value="Peptidase_S1A"/>
</dbReference>